<dbReference type="PRINTS" id="PR01755">
    <property type="entry name" value="SECFTRNLCASE"/>
</dbReference>
<dbReference type="GO" id="GO:0015450">
    <property type="term" value="F:protein-transporting ATPase activity"/>
    <property type="evidence" value="ECO:0007669"/>
    <property type="project" value="InterPro"/>
</dbReference>
<reference evidence="13" key="1">
    <citation type="submission" date="2017-09" db="EMBL/GenBank/DDBJ databases">
        <title>Depth-based differentiation of microbial function through sediment-hosted aquifers and enrichment of novel symbionts in the deep terrestrial subsurface.</title>
        <authorList>
            <person name="Probst A.J."/>
            <person name="Ladd B."/>
            <person name="Jarett J.K."/>
            <person name="Geller-Mcgrath D.E."/>
            <person name="Sieber C.M.K."/>
            <person name="Emerson J.B."/>
            <person name="Anantharaman K."/>
            <person name="Thomas B.C."/>
            <person name="Malmstrom R."/>
            <person name="Stieglmeier M."/>
            <person name="Klingl A."/>
            <person name="Woyke T."/>
            <person name="Ryan C.M."/>
            <person name="Banfield J.F."/>
        </authorList>
    </citation>
    <scope>NUCLEOTIDE SEQUENCE [LARGE SCALE GENOMIC DNA]</scope>
</reference>
<evidence type="ECO:0000256" key="3">
    <source>
        <dbReference type="ARBA" id="ARBA00022448"/>
    </source>
</evidence>
<keyword evidence="3" id="KW-0813">Transport</keyword>
<keyword evidence="5 10" id="KW-0812">Transmembrane</keyword>
<evidence type="ECO:0000313" key="13">
    <source>
        <dbReference type="Proteomes" id="UP000231282"/>
    </source>
</evidence>
<dbReference type="AlphaFoldDB" id="A0A2H0WQR8"/>
<feature type="transmembrane region" description="Helical" evidence="10">
    <location>
        <begin position="7"/>
        <end position="30"/>
    </location>
</feature>
<sequence length="289" mass="32260">MDFIKYRYISFVISGFLVVISVFSLIRFGLVPSLDFVGGSLLEIKIDDPDVSTQKLWEIFGKDDINISQIQETKSSTFLIRIEEGKEKGDLILSRLQEKYQGAEKLRFEMVGPTFGQELLKKALTALIVAILFILFFVAWRFHNKKFGIGAILAMLHDNLILAGSFSLLGHFLGVQVDSLFITAALTTLSASVHDTVVTFDYIRKQTIDFSSQKNIEAVANKAIADTIVRNINNSLTIIFMLTATLLMGEETIRWFAAALLMGTILGTYSSTFLAVPLLVVAEKMGRRK</sequence>
<protein>
    <recommendedName>
        <fullName evidence="2">Protein translocase subunit SecF</fullName>
    </recommendedName>
</protein>
<feature type="domain" description="Protein export membrane protein SecD/SecF C-terminal" evidence="11">
    <location>
        <begin position="96"/>
        <end position="282"/>
    </location>
</feature>
<accession>A0A2H0WQR8</accession>
<evidence type="ECO:0000256" key="7">
    <source>
        <dbReference type="ARBA" id="ARBA00022989"/>
    </source>
</evidence>
<evidence type="ECO:0000256" key="1">
    <source>
        <dbReference type="ARBA" id="ARBA00004651"/>
    </source>
</evidence>
<evidence type="ECO:0000313" key="12">
    <source>
        <dbReference type="EMBL" id="PIS15012.1"/>
    </source>
</evidence>
<keyword evidence="4" id="KW-1003">Cell membrane</keyword>
<dbReference type="InterPro" id="IPR048634">
    <property type="entry name" value="SecD_SecF_C"/>
</dbReference>
<dbReference type="Proteomes" id="UP000231282">
    <property type="component" value="Unassembled WGS sequence"/>
</dbReference>
<dbReference type="InterPro" id="IPR022645">
    <property type="entry name" value="SecD/SecF_bac"/>
</dbReference>
<comment type="subcellular location">
    <subcellularLocation>
        <location evidence="1">Cell membrane</location>
        <topology evidence="1">Multi-pass membrane protein</topology>
    </subcellularLocation>
</comment>
<dbReference type="NCBIfam" id="TIGR00966">
    <property type="entry name" value="transloc_SecF"/>
    <property type="match status" value="1"/>
</dbReference>
<evidence type="ECO:0000259" key="11">
    <source>
        <dbReference type="Pfam" id="PF02355"/>
    </source>
</evidence>
<proteinExistence type="predicted"/>
<dbReference type="GO" id="GO:0006886">
    <property type="term" value="P:intracellular protein transport"/>
    <property type="evidence" value="ECO:0007669"/>
    <property type="project" value="InterPro"/>
</dbReference>
<dbReference type="InterPro" id="IPR005665">
    <property type="entry name" value="SecF_bac"/>
</dbReference>
<feature type="transmembrane region" description="Helical" evidence="10">
    <location>
        <begin position="255"/>
        <end position="282"/>
    </location>
</feature>
<dbReference type="InterPro" id="IPR022813">
    <property type="entry name" value="SecD/SecF_arch_bac"/>
</dbReference>
<evidence type="ECO:0000256" key="2">
    <source>
        <dbReference type="ARBA" id="ARBA00015792"/>
    </source>
</evidence>
<dbReference type="Gene3D" id="1.20.1640.10">
    <property type="entry name" value="Multidrug efflux transporter AcrB transmembrane domain"/>
    <property type="match status" value="1"/>
</dbReference>
<evidence type="ECO:0000256" key="8">
    <source>
        <dbReference type="ARBA" id="ARBA00023010"/>
    </source>
</evidence>
<keyword evidence="6" id="KW-0653">Protein transport</keyword>
<keyword evidence="8" id="KW-0811">Translocation</keyword>
<feature type="transmembrane region" description="Helical" evidence="10">
    <location>
        <begin position="232"/>
        <end position="249"/>
    </location>
</feature>
<dbReference type="PANTHER" id="PTHR30081:SF8">
    <property type="entry name" value="PROTEIN TRANSLOCASE SUBUNIT SECF"/>
    <property type="match status" value="1"/>
</dbReference>
<dbReference type="SUPFAM" id="SSF82866">
    <property type="entry name" value="Multidrug efflux transporter AcrB transmembrane domain"/>
    <property type="match status" value="1"/>
</dbReference>
<evidence type="ECO:0000256" key="10">
    <source>
        <dbReference type="SAM" id="Phobius"/>
    </source>
</evidence>
<evidence type="ECO:0000256" key="5">
    <source>
        <dbReference type="ARBA" id="ARBA00022692"/>
    </source>
</evidence>
<dbReference type="PANTHER" id="PTHR30081">
    <property type="entry name" value="PROTEIN-EXPORT MEMBRANE PROTEIN SEC"/>
    <property type="match status" value="1"/>
</dbReference>
<gene>
    <name evidence="12" type="ORF">COT63_02120</name>
</gene>
<keyword evidence="9 10" id="KW-0472">Membrane</keyword>
<organism evidence="12 13">
    <name type="scientific">Candidatus Shapirobacteria bacterium CG09_land_8_20_14_0_10_38_17</name>
    <dbReference type="NCBI Taxonomy" id="1974884"/>
    <lineage>
        <taxon>Bacteria</taxon>
        <taxon>Candidatus Shapironibacteriota</taxon>
    </lineage>
</organism>
<dbReference type="Pfam" id="PF02355">
    <property type="entry name" value="SecD_SecF_C"/>
    <property type="match status" value="1"/>
</dbReference>
<name>A0A2H0WQR8_9BACT</name>
<dbReference type="Pfam" id="PF07549">
    <property type="entry name" value="Sec_GG"/>
    <property type="match status" value="1"/>
</dbReference>
<dbReference type="GO" id="GO:0005886">
    <property type="term" value="C:plasma membrane"/>
    <property type="evidence" value="ECO:0007669"/>
    <property type="project" value="UniProtKB-SubCell"/>
</dbReference>
<feature type="transmembrane region" description="Helical" evidence="10">
    <location>
        <begin position="152"/>
        <end position="174"/>
    </location>
</feature>
<dbReference type="EMBL" id="PEZH01000042">
    <property type="protein sequence ID" value="PIS15012.1"/>
    <property type="molecule type" value="Genomic_DNA"/>
</dbReference>
<evidence type="ECO:0000256" key="6">
    <source>
        <dbReference type="ARBA" id="ARBA00022927"/>
    </source>
</evidence>
<evidence type="ECO:0000256" key="4">
    <source>
        <dbReference type="ARBA" id="ARBA00022475"/>
    </source>
</evidence>
<feature type="transmembrane region" description="Helical" evidence="10">
    <location>
        <begin position="180"/>
        <end position="203"/>
    </location>
</feature>
<dbReference type="InterPro" id="IPR022646">
    <property type="entry name" value="SecD/SecF_CS"/>
</dbReference>
<feature type="transmembrane region" description="Helical" evidence="10">
    <location>
        <begin position="123"/>
        <end position="140"/>
    </location>
</feature>
<keyword evidence="7 10" id="KW-1133">Transmembrane helix</keyword>
<comment type="caution">
    <text evidence="12">The sequence shown here is derived from an EMBL/GenBank/DDBJ whole genome shotgun (WGS) entry which is preliminary data.</text>
</comment>
<evidence type="ECO:0000256" key="9">
    <source>
        <dbReference type="ARBA" id="ARBA00023136"/>
    </source>
</evidence>